<dbReference type="OrthoDB" id="3078743at2"/>
<dbReference type="AlphaFoldDB" id="A0A518V1T6"/>
<name>A0A518V1T6_BRELA</name>
<geneLocation type="plasmid" evidence="1 2">
    <name>p1821L01</name>
</geneLocation>
<keyword evidence="2" id="KW-1185">Reference proteome</keyword>
<sequence length="287" mass="33821">MNILVKEKLEHLDSIFIGKKLGEVWPVIVESYSGDSNLTFQYPRSFFYNLQHKNQIHLPTKDKHDRITFVKYFIDRLMSREIDIYEYHFGTFCIYFDYLNAFQKEDFSGPYIGKKRVEYIQNLPTSKFLSNDYFITYIWSSLIKQTQSEAGECLYNPEFDQLRLLFTADLFEDCTRKYHSNANWLEPLSGKKDLVCKSWKVDKDTMISETERFMTKGEILPYSNENDHTHCVGSVILRKGSYIEVKFGDDWIKGHYESSEPNELITIQSSDGHILIKPGHLVRVINH</sequence>
<protein>
    <submittedName>
        <fullName evidence="1">Uncharacterized protein</fullName>
    </submittedName>
</protein>
<keyword evidence="1" id="KW-0614">Plasmid</keyword>
<accession>A0A518V1T6</accession>
<proteinExistence type="predicted"/>
<evidence type="ECO:0000313" key="2">
    <source>
        <dbReference type="Proteomes" id="UP000319432"/>
    </source>
</evidence>
<reference evidence="1 2" key="1">
    <citation type="submission" date="2018-11" db="EMBL/GenBank/DDBJ databases">
        <title>Phylogenetic determinants of toxin gene distribution in genomes of Brevibacillus laterosporus.</title>
        <authorList>
            <person name="Glare T.R."/>
            <person name="Durrant A."/>
            <person name="Berry C."/>
            <person name="Palma L."/>
            <person name="Ormskirk M."/>
            <person name="Cox M.O."/>
        </authorList>
    </citation>
    <scope>NUCLEOTIDE SEQUENCE [LARGE SCALE GENOMIC DNA]</scope>
    <source>
        <strain evidence="1 2">1821L</strain>
        <plasmid evidence="1 2">p1821L01</plasmid>
    </source>
</reference>
<dbReference type="EMBL" id="CP033461">
    <property type="protein sequence ID" value="QDX90956.1"/>
    <property type="molecule type" value="Genomic_DNA"/>
</dbReference>
<organism evidence="1 2">
    <name type="scientific">Brevibacillus laterosporus</name>
    <name type="common">Bacillus laterosporus</name>
    <dbReference type="NCBI Taxonomy" id="1465"/>
    <lineage>
        <taxon>Bacteria</taxon>
        <taxon>Bacillati</taxon>
        <taxon>Bacillota</taxon>
        <taxon>Bacilli</taxon>
        <taxon>Bacillales</taxon>
        <taxon>Paenibacillaceae</taxon>
        <taxon>Brevibacillus</taxon>
    </lineage>
</organism>
<dbReference type="Proteomes" id="UP000319432">
    <property type="component" value="Plasmid p1821L01"/>
</dbReference>
<evidence type="ECO:0000313" key="1">
    <source>
        <dbReference type="EMBL" id="QDX90956.1"/>
    </source>
</evidence>
<gene>
    <name evidence="1" type="ORF">EEL30_00290</name>
</gene>